<keyword evidence="1" id="KW-0812">Transmembrane</keyword>
<dbReference type="KEGG" id="mgk:FSB76_10485"/>
<keyword evidence="1" id="KW-0472">Membrane</keyword>
<dbReference type="InterPro" id="IPR035897">
    <property type="entry name" value="Toll_tir_struct_dom_sf"/>
</dbReference>
<dbReference type="OrthoDB" id="1048011at2"/>
<evidence type="ECO:0000256" key="1">
    <source>
        <dbReference type="SAM" id="Phobius"/>
    </source>
</evidence>
<keyword evidence="4" id="KW-1185">Reference proteome</keyword>
<keyword evidence="3" id="KW-0675">Receptor</keyword>
<dbReference type="InterPro" id="IPR000157">
    <property type="entry name" value="TIR_dom"/>
</dbReference>
<dbReference type="RefSeq" id="WP_147053527.1">
    <property type="nucleotide sequence ID" value="NZ_CP042437.1"/>
</dbReference>
<protein>
    <submittedName>
        <fullName evidence="3">Toll/interleukin-1 receptor domain-containing protein</fullName>
    </submittedName>
</protein>
<dbReference type="Pfam" id="PF13676">
    <property type="entry name" value="TIR_2"/>
    <property type="match status" value="1"/>
</dbReference>
<dbReference type="Proteomes" id="UP000321362">
    <property type="component" value="Chromosome"/>
</dbReference>
<organism evidence="3 4">
    <name type="scientific">Mucilaginibacter ginsenosidivorax</name>
    <dbReference type="NCBI Taxonomy" id="862126"/>
    <lineage>
        <taxon>Bacteria</taxon>
        <taxon>Pseudomonadati</taxon>
        <taxon>Bacteroidota</taxon>
        <taxon>Sphingobacteriia</taxon>
        <taxon>Sphingobacteriales</taxon>
        <taxon>Sphingobacteriaceae</taxon>
        <taxon>Mucilaginibacter</taxon>
    </lineage>
</organism>
<reference evidence="3 4" key="1">
    <citation type="journal article" date="2013" name="J. Microbiol.">
        <title>Mucilaginibacter ginsenosidivorax sp. nov., with ginsenoside converting activity isolated from sediment.</title>
        <authorList>
            <person name="Kim J.K."/>
            <person name="Choi T.E."/>
            <person name="Liu Q.M."/>
            <person name="Park H.Y."/>
            <person name="Yi T.H."/>
            <person name="Yoon M.H."/>
            <person name="Kim S.C."/>
            <person name="Im W.T."/>
        </authorList>
    </citation>
    <scope>NUCLEOTIDE SEQUENCE [LARGE SCALE GENOMIC DNA]</scope>
    <source>
        <strain evidence="3 4">KHI28</strain>
    </source>
</reference>
<name>A0A5B8VYK8_9SPHI</name>
<dbReference type="SUPFAM" id="SSF52200">
    <property type="entry name" value="Toll/Interleukin receptor TIR domain"/>
    <property type="match status" value="1"/>
</dbReference>
<dbReference type="PROSITE" id="PS50104">
    <property type="entry name" value="TIR"/>
    <property type="match status" value="1"/>
</dbReference>
<evidence type="ECO:0000259" key="2">
    <source>
        <dbReference type="PROSITE" id="PS50104"/>
    </source>
</evidence>
<dbReference type="Gene3D" id="3.40.50.10140">
    <property type="entry name" value="Toll/interleukin-1 receptor homology (TIR) domain"/>
    <property type="match status" value="1"/>
</dbReference>
<gene>
    <name evidence="3" type="ORF">FSB76_10485</name>
</gene>
<sequence length="322" mass="35931">MDKAVFISHSSKDLKLAKSLCEYLEERKITCWIAPRDLDIAAGKPYGAGIMQGIKATRIMVVVLTQNANASDRVQDEISVASGKKKLIIPFNTEPIVLDESLELILRRRHWIKVNGGEVEDYFDKIYNACLAALATAPLPEIEDVNNTSGVQQEGLQDDTLTGPEITRWPFHWTKIAALLAAVILVAGILGWRLLYNPPQTTALKPAKTSGDDKYITSDIKTIRTVLLRINSLKDTTEKVQKEALDNAMSTYFNPHFIVNVKYDKSASAAVPEPGREYLSGLYVKNQVADIRVTRLVSTNHKIDSIEVTEIHKKPHDIKIIK</sequence>
<feature type="transmembrane region" description="Helical" evidence="1">
    <location>
        <begin position="176"/>
        <end position="196"/>
    </location>
</feature>
<proteinExistence type="predicted"/>
<feature type="domain" description="TIR" evidence="2">
    <location>
        <begin position="1"/>
        <end position="134"/>
    </location>
</feature>
<evidence type="ECO:0000313" key="4">
    <source>
        <dbReference type="Proteomes" id="UP000321362"/>
    </source>
</evidence>
<dbReference type="GO" id="GO:0007165">
    <property type="term" value="P:signal transduction"/>
    <property type="evidence" value="ECO:0007669"/>
    <property type="project" value="InterPro"/>
</dbReference>
<evidence type="ECO:0000313" key="3">
    <source>
        <dbReference type="EMBL" id="QEC76351.1"/>
    </source>
</evidence>
<accession>A0A5B8VYK8</accession>
<dbReference type="AlphaFoldDB" id="A0A5B8VYK8"/>
<dbReference type="EMBL" id="CP042437">
    <property type="protein sequence ID" value="QEC76351.1"/>
    <property type="molecule type" value="Genomic_DNA"/>
</dbReference>
<keyword evidence="1" id="KW-1133">Transmembrane helix</keyword>